<dbReference type="Proteomes" id="UP001057402">
    <property type="component" value="Chromosome 6"/>
</dbReference>
<dbReference type="EMBL" id="CM042885">
    <property type="protein sequence ID" value="KAI4365092.1"/>
    <property type="molecule type" value="Genomic_DNA"/>
</dbReference>
<reference evidence="2" key="1">
    <citation type="journal article" date="2023" name="Front. Plant Sci.">
        <title>Chromosomal-level genome assembly of Melastoma candidum provides insights into trichome evolution.</title>
        <authorList>
            <person name="Zhong Y."/>
            <person name="Wu W."/>
            <person name="Sun C."/>
            <person name="Zou P."/>
            <person name="Liu Y."/>
            <person name="Dai S."/>
            <person name="Zhou R."/>
        </authorList>
    </citation>
    <scope>NUCLEOTIDE SEQUENCE [LARGE SCALE GENOMIC DNA]</scope>
</reference>
<evidence type="ECO:0000313" key="1">
    <source>
        <dbReference type="EMBL" id="KAI4365092.1"/>
    </source>
</evidence>
<comment type="caution">
    <text evidence="1">The sequence shown here is derived from an EMBL/GenBank/DDBJ whole genome shotgun (WGS) entry which is preliminary data.</text>
</comment>
<keyword evidence="2" id="KW-1185">Reference proteome</keyword>
<protein>
    <submittedName>
        <fullName evidence="1">Uncharacterized protein</fullName>
    </submittedName>
</protein>
<sequence>MDTTIIQHFTHDHPLKLRDLFVSDEKTPDLLHCGGCHFPVRGPAYCCEICKYVLHRSCSEFSPYIKHPFHPHHPAALFIKGHWPHR</sequence>
<organism evidence="1 2">
    <name type="scientific">Melastoma candidum</name>
    <dbReference type="NCBI Taxonomy" id="119954"/>
    <lineage>
        <taxon>Eukaryota</taxon>
        <taxon>Viridiplantae</taxon>
        <taxon>Streptophyta</taxon>
        <taxon>Embryophyta</taxon>
        <taxon>Tracheophyta</taxon>
        <taxon>Spermatophyta</taxon>
        <taxon>Magnoliopsida</taxon>
        <taxon>eudicotyledons</taxon>
        <taxon>Gunneridae</taxon>
        <taxon>Pentapetalae</taxon>
        <taxon>rosids</taxon>
        <taxon>malvids</taxon>
        <taxon>Myrtales</taxon>
        <taxon>Melastomataceae</taxon>
        <taxon>Melastomatoideae</taxon>
        <taxon>Melastomateae</taxon>
        <taxon>Melastoma</taxon>
    </lineage>
</organism>
<accession>A0ACB9QHY9</accession>
<proteinExistence type="predicted"/>
<gene>
    <name evidence="1" type="ORF">MLD38_021111</name>
</gene>
<evidence type="ECO:0000313" key="2">
    <source>
        <dbReference type="Proteomes" id="UP001057402"/>
    </source>
</evidence>
<name>A0ACB9QHY9_9MYRT</name>